<dbReference type="Gene3D" id="2.60.120.1000">
    <property type="match status" value="1"/>
</dbReference>
<gene>
    <name evidence="6" type="ORF">PEVE_00012441</name>
</gene>
<keyword evidence="1" id="KW-1015">Disulfide bond</keyword>
<dbReference type="PANTHER" id="PTHR16146:SF46">
    <property type="entry name" value="INTELECTIN-1A-RELATED"/>
    <property type="match status" value="1"/>
</dbReference>
<evidence type="ECO:0000256" key="1">
    <source>
        <dbReference type="ARBA" id="ARBA00023157"/>
    </source>
</evidence>
<dbReference type="InterPro" id="IPR036056">
    <property type="entry name" value="Fibrinogen-like_C"/>
</dbReference>
<comment type="caution">
    <text evidence="6">The sequence shown here is derived from an EMBL/GenBank/DDBJ whole genome shotgun (WGS) entry which is preliminary data.</text>
</comment>
<dbReference type="SUPFAM" id="SSF56496">
    <property type="entry name" value="Fibrinogen C-terminal domain-like"/>
    <property type="match status" value="1"/>
</dbReference>
<feature type="signal peptide" evidence="3">
    <location>
        <begin position="1"/>
        <end position="20"/>
    </location>
</feature>
<dbReference type="InterPro" id="IPR036392">
    <property type="entry name" value="PLAT/LH2_dom_sf"/>
</dbReference>
<reference evidence="6 7" key="1">
    <citation type="submission" date="2022-05" db="EMBL/GenBank/DDBJ databases">
        <authorList>
            <consortium name="Genoscope - CEA"/>
            <person name="William W."/>
        </authorList>
    </citation>
    <scope>NUCLEOTIDE SEQUENCE [LARGE SCALE GENOMIC DNA]</scope>
</reference>
<feature type="domain" description="PLAT" evidence="4">
    <location>
        <begin position="211"/>
        <end position="326"/>
    </location>
</feature>
<proteinExistence type="predicted"/>
<evidence type="ECO:0000313" key="6">
    <source>
        <dbReference type="EMBL" id="CAH3179538.1"/>
    </source>
</evidence>
<evidence type="ECO:0000256" key="3">
    <source>
        <dbReference type="SAM" id="SignalP"/>
    </source>
</evidence>
<dbReference type="Pfam" id="PF01477">
    <property type="entry name" value="PLAT"/>
    <property type="match status" value="1"/>
</dbReference>
<evidence type="ECO:0000313" key="7">
    <source>
        <dbReference type="Proteomes" id="UP001159427"/>
    </source>
</evidence>
<feature type="chain" id="PRO_5046767071" description="Apple domain-containing protein" evidence="3">
    <location>
        <begin position="21"/>
        <end position="347"/>
    </location>
</feature>
<keyword evidence="7" id="KW-1185">Reference proteome</keyword>
<comment type="caution">
    <text evidence="2">Lacks conserved residue(s) required for the propagation of feature annotation.</text>
</comment>
<dbReference type="Gene3D" id="3.50.4.10">
    <property type="entry name" value="Hepatocyte Growth Factor"/>
    <property type="match status" value="1"/>
</dbReference>
<dbReference type="Pfam" id="PF00024">
    <property type="entry name" value="PAN_1"/>
    <property type="match status" value="1"/>
</dbReference>
<accession>A0ABN8RN67</accession>
<dbReference type="Gene3D" id="2.60.60.20">
    <property type="entry name" value="PLAT/LH2 domain"/>
    <property type="match status" value="1"/>
</dbReference>
<evidence type="ECO:0008006" key="8">
    <source>
        <dbReference type="Google" id="ProtNLM"/>
    </source>
</evidence>
<feature type="domain" description="Apple" evidence="5">
    <location>
        <begin position="26"/>
        <end position="102"/>
    </location>
</feature>
<dbReference type="SUPFAM" id="SSF57414">
    <property type="entry name" value="Hairpin loop containing domain-like"/>
    <property type="match status" value="1"/>
</dbReference>
<keyword evidence="3" id="KW-0732">Signal</keyword>
<dbReference type="PANTHER" id="PTHR16146">
    <property type="entry name" value="INTELECTIN"/>
    <property type="match status" value="1"/>
</dbReference>
<name>A0ABN8RN67_9CNID</name>
<dbReference type="SUPFAM" id="SSF49723">
    <property type="entry name" value="Lipase/lipooxygenase domain (PLAT/LH2 domain)"/>
    <property type="match status" value="1"/>
</dbReference>
<organism evidence="6 7">
    <name type="scientific">Porites evermanni</name>
    <dbReference type="NCBI Taxonomy" id="104178"/>
    <lineage>
        <taxon>Eukaryota</taxon>
        <taxon>Metazoa</taxon>
        <taxon>Cnidaria</taxon>
        <taxon>Anthozoa</taxon>
        <taxon>Hexacorallia</taxon>
        <taxon>Scleractinia</taxon>
        <taxon>Fungiina</taxon>
        <taxon>Poritidae</taxon>
        <taxon>Porites</taxon>
    </lineage>
</organism>
<dbReference type="EMBL" id="CALNXI010001912">
    <property type="protein sequence ID" value="CAH3179538.1"/>
    <property type="molecule type" value="Genomic_DNA"/>
</dbReference>
<protein>
    <recommendedName>
        <fullName evidence="8">Apple domain-containing protein</fullName>
    </recommendedName>
</protein>
<dbReference type="InterPro" id="IPR001024">
    <property type="entry name" value="PLAT/LH2_dom"/>
</dbReference>
<dbReference type="InterPro" id="IPR003609">
    <property type="entry name" value="Pan_app"/>
</dbReference>
<evidence type="ECO:0000259" key="5">
    <source>
        <dbReference type="PROSITE" id="PS50948"/>
    </source>
</evidence>
<evidence type="ECO:0000259" key="4">
    <source>
        <dbReference type="PROSITE" id="PS50095"/>
    </source>
</evidence>
<dbReference type="PROSITE" id="PS50948">
    <property type="entry name" value="PAN"/>
    <property type="match status" value="1"/>
</dbReference>
<dbReference type="Proteomes" id="UP001159427">
    <property type="component" value="Unassembled WGS sequence"/>
</dbReference>
<evidence type="ECO:0000256" key="2">
    <source>
        <dbReference type="PROSITE-ProRule" id="PRU00152"/>
    </source>
</evidence>
<sequence>MYFKVLCMVCIFVFKWRCRGETVDQCPAQETISNHALKGYTFKTIKVSSPFECLYHCHYEDRCQSYNYLNAEDICEMNNRTKEAKPNQFVPDQRRLYKKRRAHRVVLGSTPLLPGESCREIKANEAGEVVSGSFWLDPRSSGEAVLAYCDMNTEANPTNWISTPAAKTQMLPTVAPTQVKTVLAAQLTPSAVSTTQLTATATPGIQSTGTPGFRVTVVTSAVFGAGTDALLYIELKGTDGRKSGMTEIVSKQKDFERGSTDHFTVEFQDVGIINQIAIDLVTTYSIGEGWTVDESNEKIKTWPFHFLAKENPNMVKALFDWPIVLQYDVKEKYRLISRKFSGSRAFA</sequence>
<dbReference type="PROSITE" id="PS50095">
    <property type="entry name" value="PLAT"/>
    <property type="match status" value="1"/>
</dbReference>